<dbReference type="SUPFAM" id="SSF159133">
    <property type="entry name" value="EutN/CcmL-like"/>
    <property type="match status" value="1"/>
</dbReference>
<dbReference type="PANTHER" id="PTHR36539">
    <property type="entry name" value="ETHANOLAMINE UTILIZATION PROTEIN EUTN"/>
    <property type="match status" value="1"/>
</dbReference>
<dbReference type="InterPro" id="IPR036677">
    <property type="entry name" value="EutN_CcmL_sf"/>
</dbReference>
<sequence>MLMLIAKVIGTTVSTIKDEQLTGQKLLILQQTDETGAAIGKPYVAVDTVNAGVGDLVLTAHGSSARQTAITKDRPVDAVIMAMIDSLEVDGKITFQKT</sequence>
<keyword evidence="3" id="KW-1283">Bacterial microcompartment</keyword>
<dbReference type="EMBL" id="LT859958">
    <property type="protein sequence ID" value="SMX54779.1"/>
    <property type="molecule type" value="Genomic_DNA"/>
</dbReference>
<dbReference type="Gene3D" id="2.40.50.220">
    <property type="entry name" value="EutN/Ccml"/>
    <property type="match status" value="1"/>
</dbReference>
<dbReference type="PROSITE" id="PS51932">
    <property type="entry name" value="BMV"/>
    <property type="match status" value="1"/>
</dbReference>
<evidence type="ECO:0000256" key="1">
    <source>
        <dbReference type="ARBA" id="ARBA00023587"/>
    </source>
</evidence>
<evidence type="ECO:0000313" key="4">
    <source>
        <dbReference type="EMBL" id="SMX54779.1"/>
    </source>
</evidence>
<dbReference type="Proteomes" id="UP000195514">
    <property type="component" value="Chromosome I"/>
</dbReference>
<dbReference type="PANTHER" id="PTHR36539:SF1">
    <property type="entry name" value="BACTERIAL MICROCOMPARTMENT SHELL VERTEX PROTEIN EUTN"/>
    <property type="match status" value="1"/>
</dbReference>
<evidence type="ECO:0000256" key="2">
    <source>
        <dbReference type="ARBA" id="ARBA00023669"/>
    </source>
</evidence>
<reference evidence="5" key="1">
    <citation type="submission" date="2017-05" db="EMBL/GenBank/DDBJ databases">
        <authorList>
            <person name="Kirkegaard R."/>
            <person name="Mcilroy J S."/>
        </authorList>
    </citation>
    <scope>NUCLEOTIDE SEQUENCE [LARGE SCALE GENOMIC DNA]</scope>
</reference>
<dbReference type="CDD" id="cd01614">
    <property type="entry name" value="EutN_CcmL"/>
    <property type="match status" value="1"/>
</dbReference>
<keyword evidence="2" id="KW-1282">Carboxysome</keyword>
<comment type="subcellular location">
    <subcellularLocation>
        <location evidence="1">Carboxysome</location>
    </subcellularLocation>
</comment>
<gene>
    <name evidence="4" type="primary">ccmL</name>
    <name evidence="4" type="ORF">CFX1CAM_1714</name>
</gene>
<organism evidence="4 5">
    <name type="scientific">Candidatus Brevifilum fermentans</name>
    <dbReference type="NCBI Taxonomy" id="1986204"/>
    <lineage>
        <taxon>Bacteria</taxon>
        <taxon>Bacillati</taxon>
        <taxon>Chloroflexota</taxon>
        <taxon>Anaerolineae</taxon>
        <taxon>Anaerolineales</taxon>
        <taxon>Anaerolineaceae</taxon>
        <taxon>Candidatus Brevifilum</taxon>
    </lineage>
</organism>
<dbReference type="GO" id="GO:0031470">
    <property type="term" value="C:carboxysome"/>
    <property type="evidence" value="ECO:0007669"/>
    <property type="project" value="UniProtKB-SubCell"/>
</dbReference>
<dbReference type="AlphaFoldDB" id="A0A1Y6K855"/>
<accession>A0A1Y6K855</accession>
<dbReference type="InterPro" id="IPR004992">
    <property type="entry name" value="EutN_CcmL"/>
</dbReference>
<proteinExistence type="predicted"/>
<name>A0A1Y6K855_9CHLR</name>
<dbReference type="Pfam" id="PF03319">
    <property type="entry name" value="EutN_CcmL"/>
    <property type="match status" value="1"/>
</dbReference>
<protein>
    <submittedName>
        <fullName evidence="4">Carbon dioxide concentrating mechanism protein CcmL</fullName>
    </submittedName>
</protein>
<dbReference type="KEGG" id="abat:CFX1CAM_1714"/>
<evidence type="ECO:0000313" key="5">
    <source>
        <dbReference type="Proteomes" id="UP000195514"/>
    </source>
</evidence>
<evidence type="ECO:0000256" key="3">
    <source>
        <dbReference type="ARBA" id="ARBA00024446"/>
    </source>
</evidence>
<keyword evidence="5" id="KW-1185">Reference proteome</keyword>